<reference evidence="2" key="1">
    <citation type="journal article" date="2021" name="Front. Microbiol.">
        <title>Comprehensive Comparative Genomics and Phenotyping of Methylobacterium Species.</title>
        <authorList>
            <person name="Alessa O."/>
            <person name="Ogura Y."/>
            <person name="Fujitani Y."/>
            <person name="Takami H."/>
            <person name="Hayashi T."/>
            <person name="Sahin N."/>
            <person name="Tani A."/>
        </authorList>
    </citation>
    <scope>NUCLEOTIDE SEQUENCE</scope>
    <source>
        <strain evidence="2">DSM 17168</strain>
    </source>
</reference>
<dbReference type="Pfam" id="PF13480">
    <property type="entry name" value="Acetyltransf_6"/>
    <property type="match status" value="1"/>
</dbReference>
<evidence type="ECO:0000313" key="2">
    <source>
        <dbReference type="EMBL" id="GJE01025.1"/>
    </source>
</evidence>
<dbReference type="RefSeq" id="WP_238235839.1">
    <property type="nucleotide sequence ID" value="NZ_BPQQ01000032.1"/>
</dbReference>
<dbReference type="InterPro" id="IPR038740">
    <property type="entry name" value="BioF2-like_GNAT_dom"/>
</dbReference>
<proteinExistence type="predicted"/>
<sequence>MSGAAVNMMGVGPAVGMQPIVFRTEVFTALDAAEPVWRELEAGRDAVMSPYQRFDWASAYMATLGRAEGASPLIAVLRDAAGRPRLLLPLAVSRRGLVRVARGIGGRHANLHLPLFASREAALAAPAAVTQALRALGRAHGVDAFAFANQPLRFDDCPNPLAAGGRPAPSDAYGAHLGTDAEATIRRLFSGDARRKLRQKEKWLTAAHGPVEHRVASGGPEAEAILAAYLVQKAARFAQLGLPDPFANPAARAFLAEAGRPDAGVLECHALVARDSGRIFATFIGVADARRFSGMLTSFDAEPPVARCSPGDLLLHALVRHQVGQGRSAFDLGVGEARYKTNVCDDTIALTDRILPVTARGHLYAFGAGWASGAKRRIKRNPHLLRLAGRLRAARGGGA</sequence>
<feature type="domain" description="BioF2-like acetyltransferase" evidence="1">
    <location>
        <begin position="192"/>
        <end position="340"/>
    </location>
</feature>
<dbReference type="SUPFAM" id="SSF55729">
    <property type="entry name" value="Acyl-CoA N-acyltransferases (Nat)"/>
    <property type="match status" value="1"/>
</dbReference>
<dbReference type="Proteomes" id="UP001055153">
    <property type="component" value="Unassembled WGS sequence"/>
</dbReference>
<protein>
    <recommendedName>
        <fullName evidence="1">BioF2-like acetyltransferase domain-containing protein</fullName>
    </recommendedName>
</protein>
<evidence type="ECO:0000259" key="1">
    <source>
        <dbReference type="Pfam" id="PF13480"/>
    </source>
</evidence>
<evidence type="ECO:0000313" key="3">
    <source>
        <dbReference type="Proteomes" id="UP001055153"/>
    </source>
</evidence>
<dbReference type="InterPro" id="IPR016181">
    <property type="entry name" value="Acyl_CoA_acyltransferase"/>
</dbReference>
<comment type="caution">
    <text evidence="2">The sequence shown here is derived from an EMBL/GenBank/DDBJ whole genome shotgun (WGS) entry which is preliminary data.</text>
</comment>
<organism evidence="2 3">
    <name type="scientific">Methylobacterium isbiliense</name>
    <dbReference type="NCBI Taxonomy" id="315478"/>
    <lineage>
        <taxon>Bacteria</taxon>
        <taxon>Pseudomonadati</taxon>
        <taxon>Pseudomonadota</taxon>
        <taxon>Alphaproteobacteria</taxon>
        <taxon>Hyphomicrobiales</taxon>
        <taxon>Methylobacteriaceae</taxon>
        <taxon>Methylobacterium</taxon>
    </lineage>
</organism>
<accession>A0ABQ4SGV4</accession>
<dbReference type="EMBL" id="BPQQ01000032">
    <property type="protein sequence ID" value="GJE01025.1"/>
    <property type="molecule type" value="Genomic_DNA"/>
</dbReference>
<reference evidence="2" key="2">
    <citation type="submission" date="2021-08" db="EMBL/GenBank/DDBJ databases">
        <authorList>
            <person name="Tani A."/>
            <person name="Ola A."/>
            <person name="Ogura Y."/>
            <person name="Katsura K."/>
            <person name="Hayashi T."/>
        </authorList>
    </citation>
    <scope>NUCLEOTIDE SEQUENCE</scope>
    <source>
        <strain evidence="2">DSM 17168</strain>
    </source>
</reference>
<name>A0ABQ4SGV4_9HYPH</name>
<keyword evidence="3" id="KW-1185">Reference proteome</keyword>
<gene>
    <name evidence="2" type="ORF">GMJLKIPL_2954</name>
</gene>